<dbReference type="GO" id="GO:0005634">
    <property type="term" value="C:nucleus"/>
    <property type="evidence" value="ECO:0007669"/>
    <property type="project" value="UniProtKB-SubCell"/>
</dbReference>
<proteinExistence type="inferred from homology"/>
<dbReference type="GO" id="GO:0043565">
    <property type="term" value="F:sequence-specific DNA binding"/>
    <property type="evidence" value="ECO:0007669"/>
    <property type="project" value="InterPro"/>
</dbReference>
<comment type="similarity">
    <text evidence="4">Belongs to the HSF family.</text>
</comment>
<evidence type="ECO:0000256" key="5">
    <source>
        <dbReference type="SAM" id="MobiDB-lite"/>
    </source>
</evidence>
<comment type="caution">
    <text evidence="7">The sequence shown here is derived from an EMBL/GenBank/DDBJ whole genome shotgun (WGS) entry which is preliminary data.</text>
</comment>
<keyword evidence="7" id="KW-0346">Stress response</keyword>
<reference evidence="7" key="1">
    <citation type="submission" date="2023-06" db="EMBL/GenBank/DDBJ databases">
        <title>Survivors Of The Sea: Transcriptome response of Skeletonema marinoi to long-term dormancy.</title>
        <authorList>
            <person name="Pinder M.I.M."/>
            <person name="Kourtchenko O."/>
            <person name="Robertson E.K."/>
            <person name="Larsson T."/>
            <person name="Maumus F."/>
            <person name="Osuna-Cruz C.M."/>
            <person name="Vancaester E."/>
            <person name="Stenow R."/>
            <person name="Vandepoele K."/>
            <person name="Ploug H."/>
            <person name="Bruchert V."/>
            <person name="Godhe A."/>
            <person name="Topel M."/>
        </authorList>
    </citation>
    <scope>NUCLEOTIDE SEQUENCE</scope>
    <source>
        <strain evidence="7">R05AC</strain>
    </source>
</reference>
<comment type="subcellular location">
    <subcellularLocation>
        <location evidence="1">Nucleus</location>
    </subcellularLocation>
</comment>
<dbReference type="Gene3D" id="1.10.10.10">
    <property type="entry name" value="Winged helix-like DNA-binding domain superfamily/Winged helix DNA-binding domain"/>
    <property type="match status" value="1"/>
</dbReference>
<keyword evidence="8" id="KW-1185">Reference proteome</keyword>
<dbReference type="PANTHER" id="PTHR10015">
    <property type="entry name" value="HEAT SHOCK TRANSCRIPTION FACTOR"/>
    <property type="match status" value="1"/>
</dbReference>
<accession>A0AAD8YH02</accession>
<dbReference type="GO" id="GO:0003700">
    <property type="term" value="F:DNA-binding transcription factor activity"/>
    <property type="evidence" value="ECO:0007669"/>
    <property type="project" value="InterPro"/>
</dbReference>
<feature type="compositionally biased region" description="Polar residues" evidence="5">
    <location>
        <begin position="1"/>
        <end position="13"/>
    </location>
</feature>
<organism evidence="7 8">
    <name type="scientific">Skeletonema marinoi</name>
    <dbReference type="NCBI Taxonomy" id="267567"/>
    <lineage>
        <taxon>Eukaryota</taxon>
        <taxon>Sar</taxon>
        <taxon>Stramenopiles</taxon>
        <taxon>Ochrophyta</taxon>
        <taxon>Bacillariophyta</taxon>
        <taxon>Coscinodiscophyceae</taxon>
        <taxon>Thalassiosirophycidae</taxon>
        <taxon>Thalassiosirales</taxon>
        <taxon>Skeletonemataceae</taxon>
        <taxon>Skeletonema</taxon>
        <taxon>Skeletonema marinoi-dohrnii complex</taxon>
    </lineage>
</organism>
<evidence type="ECO:0000256" key="4">
    <source>
        <dbReference type="RuleBase" id="RU004020"/>
    </source>
</evidence>
<feature type="region of interest" description="Disordered" evidence="5">
    <location>
        <begin position="406"/>
        <end position="438"/>
    </location>
</feature>
<dbReference type="PANTHER" id="PTHR10015:SF206">
    <property type="entry name" value="HSF-TYPE DNA-BINDING DOMAIN-CONTAINING PROTEIN"/>
    <property type="match status" value="1"/>
</dbReference>
<gene>
    <name evidence="7" type="ORF">QTG54_002730</name>
</gene>
<dbReference type="InterPro" id="IPR000232">
    <property type="entry name" value="HSF_DNA-bd"/>
</dbReference>
<evidence type="ECO:0000259" key="6">
    <source>
        <dbReference type="SMART" id="SM00415"/>
    </source>
</evidence>
<dbReference type="InterPro" id="IPR036390">
    <property type="entry name" value="WH_DNA-bd_sf"/>
</dbReference>
<dbReference type="SUPFAM" id="SSF46785">
    <property type="entry name" value="Winged helix' DNA-binding domain"/>
    <property type="match status" value="1"/>
</dbReference>
<sequence>MNNNKLLTTSSMANGGRHHQPLSESYSKEVEDNININTNTNTNTMDAAPGATVPSGLDLLFTASQVETKPNEGAEAEREAERADVPFTIAVVSNGTGTAEAECESVSNNDEEEPPSSDDGAEKSTTGAIKVKDQGLEPFPQILQEILNTSDYQSIAHWLPDGLSFIITDKRRFADEIIPKHFRRVAIFHSFIRKLNRYGFRRIKGTRKGDESSFAHKDFVRDEPWLCLNMTCKSKPSYHKAPSAKKKKQHAAAATATTATTTAAAADDEAANRLANDALIAPAAQLPPSFLAAGGMMMDARRVFVPTTYMPVTRTLPLPLPLPFPMARAAIGPLTTAAAVAAVPAIQERQFLASILPEHPQQYIFDERQILMLQMRQRHRLQQVQLQRLHEMSALNEEQYLSYHHMVTQRRPRADSSAAMKRAKGQEPSTKRRRREDE</sequence>
<dbReference type="InterPro" id="IPR036388">
    <property type="entry name" value="WH-like_DNA-bd_sf"/>
</dbReference>
<dbReference type="EMBL" id="JATAAI010000004">
    <property type="protein sequence ID" value="KAK1746123.1"/>
    <property type="molecule type" value="Genomic_DNA"/>
</dbReference>
<dbReference type="AlphaFoldDB" id="A0AAD8YH02"/>
<evidence type="ECO:0000256" key="3">
    <source>
        <dbReference type="ARBA" id="ARBA00023242"/>
    </source>
</evidence>
<name>A0AAD8YH02_9STRA</name>
<evidence type="ECO:0000256" key="1">
    <source>
        <dbReference type="ARBA" id="ARBA00004123"/>
    </source>
</evidence>
<dbReference type="Proteomes" id="UP001224775">
    <property type="component" value="Unassembled WGS sequence"/>
</dbReference>
<keyword evidence="2" id="KW-0238">DNA-binding</keyword>
<feature type="region of interest" description="Disordered" evidence="5">
    <location>
        <begin position="94"/>
        <end position="131"/>
    </location>
</feature>
<evidence type="ECO:0000313" key="7">
    <source>
        <dbReference type="EMBL" id="KAK1746123.1"/>
    </source>
</evidence>
<protein>
    <submittedName>
        <fullName evidence="7">Heat shock factor family protein</fullName>
    </submittedName>
</protein>
<keyword evidence="3" id="KW-0539">Nucleus</keyword>
<feature type="region of interest" description="Disordered" evidence="5">
    <location>
        <begin position="1"/>
        <end position="26"/>
    </location>
</feature>
<dbReference type="SMART" id="SM00415">
    <property type="entry name" value="HSF"/>
    <property type="match status" value="1"/>
</dbReference>
<evidence type="ECO:0000256" key="2">
    <source>
        <dbReference type="ARBA" id="ARBA00023125"/>
    </source>
</evidence>
<dbReference type="Pfam" id="PF00447">
    <property type="entry name" value="HSF_DNA-bind"/>
    <property type="match status" value="1"/>
</dbReference>
<evidence type="ECO:0000313" key="8">
    <source>
        <dbReference type="Proteomes" id="UP001224775"/>
    </source>
</evidence>
<feature type="domain" description="HSF-type DNA-binding" evidence="6">
    <location>
        <begin position="135"/>
        <end position="233"/>
    </location>
</feature>